<evidence type="ECO:0000256" key="5">
    <source>
        <dbReference type="ARBA" id="ARBA00022597"/>
    </source>
</evidence>
<sequence>MEPPASTKPDDTKKPSTLSVEPAIPAQPSPLRKMFAVASIAAGIQFGWALQLSLLTPYVQLLGVPHAWASFIWLCGPISGLVVQPIVGYYSDRCTSRFGRRRPFILGGALFVAIAVFLIGYAADIGHASGDDLTKPTRPRAVAIFVIGFWILDVANNMLQGPCRAFLADLAAGDQKKTRLANGFFSFFMAVGNVLGYAAGSYKKLHKIFPFTETKACDVFCANLKSCFFFSILLLLVLSTVALVYVKDVRVEKKAAAAEEEEGEGEGHPGMCFFQMFGALKELKRPMWMLMAVTAVNWVAWFPYFLFDTDWMGREIYGGKPGKEAYDAGVRAGSLGLMINAVVLGFMSLAVEPLGRMVGGVKRLWAIVNFVLAVGFGMTVVITKVAEHQRRLDPAAVGHPSHGVNAASLVFFGVLGVPLAITFSVPFALASIYSSTSGAGQGLSLGVLNLAIVVPQMLVSALSSPWDSLFGGGNLPAFMVGAVAAALSAIMAIILLPTPKPADEAKAASMAVGGFH</sequence>
<dbReference type="InterPro" id="IPR005989">
    <property type="entry name" value="Suc_symporter_pln"/>
</dbReference>
<feature type="transmembrane region" description="Helical" evidence="11">
    <location>
        <begin position="332"/>
        <end position="352"/>
    </location>
</feature>
<comment type="pathway">
    <text evidence="2">Glycan biosynthesis; sucrose metabolism.</text>
</comment>
<evidence type="ECO:0000256" key="4">
    <source>
        <dbReference type="ARBA" id="ARBA00022448"/>
    </source>
</evidence>
<evidence type="ECO:0000256" key="1">
    <source>
        <dbReference type="ARBA" id="ARBA00004141"/>
    </source>
</evidence>
<keyword evidence="9 11" id="KW-0472">Membrane</keyword>
<dbReference type="Pfam" id="PF13347">
    <property type="entry name" value="MFS_2"/>
    <property type="match status" value="1"/>
</dbReference>
<accession>A0ABD1MGT4</accession>
<evidence type="ECO:0000313" key="13">
    <source>
        <dbReference type="Proteomes" id="UP001603857"/>
    </source>
</evidence>
<evidence type="ECO:0000256" key="2">
    <source>
        <dbReference type="ARBA" id="ARBA00004914"/>
    </source>
</evidence>
<dbReference type="Gene3D" id="1.20.1250.20">
    <property type="entry name" value="MFS general substrate transporter like domains"/>
    <property type="match status" value="1"/>
</dbReference>
<evidence type="ECO:0000313" key="12">
    <source>
        <dbReference type="EMBL" id="KAL2335025.1"/>
    </source>
</evidence>
<keyword evidence="8 11" id="KW-1133">Transmembrane helix</keyword>
<dbReference type="AlphaFoldDB" id="A0ABD1MGT4"/>
<reference evidence="12 13" key="1">
    <citation type="submission" date="2024-08" db="EMBL/GenBank/DDBJ databases">
        <title>Insights into the chromosomal genome structure of Flemingia macrophylla.</title>
        <authorList>
            <person name="Ding Y."/>
            <person name="Zhao Y."/>
            <person name="Bi W."/>
            <person name="Wu M."/>
            <person name="Zhao G."/>
            <person name="Gong Y."/>
            <person name="Li W."/>
            <person name="Zhang P."/>
        </authorList>
    </citation>
    <scope>NUCLEOTIDE SEQUENCE [LARGE SCALE GENOMIC DNA]</scope>
    <source>
        <strain evidence="12">DYQJB</strain>
        <tissue evidence="12">Leaf</tissue>
    </source>
</reference>
<evidence type="ECO:0008006" key="14">
    <source>
        <dbReference type="Google" id="ProtNLM"/>
    </source>
</evidence>
<feature type="transmembrane region" description="Helical" evidence="11">
    <location>
        <begin position="34"/>
        <end position="55"/>
    </location>
</feature>
<feature type="transmembrane region" description="Helical" evidence="11">
    <location>
        <begin position="287"/>
        <end position="307"/>
    </location>
</feature>
<feature type="transmembrane region" description="Helical" evidence="11">
    <location>
        <begin position="103"/>
        <end position="121"/>
    </location>
</feature>
<dbReference type="PANTHER" id="PTHR19432:SF89">
    <property type="entry name" value="SUCROSE_H+ SYMPORTER, PLANT, MAJOR FACILITATOR SUPERFAMILY DOMAIN-CONTAINING PROTEIN-RELATED"/>
    <property type="match status" value="1"/>
</dbReference>
<evidence type="ECO:0000256" key="11">
    <source>
        <dbReference type="SAM" id="Phobius"/>
    </source>
</evidence>
<proteinExistence type="inferred from homology"/>
<protein>
    <recommendedName>
        <fullName evidence="14">Sucrose transporter</fullName>
    </recommendedName>
</protein>
<comment type="caution">
    <text evidence="12">The sequence shown here is derived from an EMBL/GenBank/DDBJ whole genome shotgun (WGS) entry which is preliminary data.</text>
</comment>
<dbReference type="Proteomes" id="UP001603857">
    <property type="component" value="Unassembled WGS sequence"/>
</dbReference>
<comment type="similarity">
    <text evidence="3">Belongs to the glycoside-pentoside-hexuronide (GPH) cation symporter transporter (TC 2.A.2.4) family.</text>
</comment>
<evidence type="ECO:0000256" key="9">
    <source>
        <dbReference type="ARBA" id="ARBA00023136"/>
    </source>
</evidence>
<dbReference type="GO" id="GO:0015293">
    <property type="term" value="F:symporter activity"/>
    <property type="evidence" value="ECO:0007669"/>
    <property type="project" value="UniProtKB-KW"/>
</dbReference>
<keyword evidence="5" id="KW-0762">Sugar transport</keyword>
<keyword evidence="13" id="KW-1185">Reference proteome</keyword>
<feature type="transmembrane region" description="Helical" evidence="11">
    <location>
        <begin position="67"/>
        <end position="91"/>
    </location>
</feature>
<evidence type="ECO:0000256" key="6">
    <source>
        <dbReference type="ARBA" id="ARBA00022692"/>
    </source>
</evidence>
<feature type="transmembrane region" description="Helical" evidence="11">
    <location>
        <begin position="228"/>
        <end position="246"/>
    </location>
</feature>
<evidence type="ECO:0000256" key="10">
    <source>
        <dbReference type="SAM" id="MobiDB-lite"/>
    </source>
</evidence>
<evidence type="ECO:0000256" key="3">
    <source>
        <dbReference type="ARBA" id="ARBA00007134"/>
    </source>
</evidence>
<feature type="transmembrane region" description="Helical" evidence="11">
    <location>
        <begin position="475"/>
        <end position="496"/>
    </location>
</feature>
<evidence type="ECO:0000256" key="8">
    <source>
        <dbReference type="ARBA" id="ARBA00022989"/>
    </source>
</evidence>
<dbReference type="NCBIfam" id="TIGR01301">
    <property type="entry name" value="GPH_sucrose"/>
    <property type="match status" value="1"/>
</dbReference>
<dbReference type="CDD" id="cd17313">
    <property type="entry name" value="MFS_SLC45_SUC"/>
    <property type="match status" value="1"/>
</dbReference>
<dbReference type="FunFam" id="1.20.1250.20:FF:000174">
    <property type="entry name" value="Sucrose transport protein"/>
    <property type="match status" value="1"/>
</dbReference>
<dbReference type="GO" id="GO:0005886">
    <property type="term" value="C:plasma membrane"/>
    <property type="evidence" value="ECO:0007669"/>
    <property type="project" value="UniProtKB-ARBA"/>
</dbReference>
<dbReference type="InterPro" id="IPR036259">
    <property type="entry name" value="MFS_trans_sf"/>
</dbReference>
<evidence type="ECO:0000256" key="7">
    <source>
        <dbReference type="ARBA" id="ARBA00022847"/>
    </source>
</evidence>
<feature type="region of interest" description="Disordered" evidence="10">
    <location>
        <begin position="1"/>
        <end position="20"/>
    </location>
</feature>
<dbReference type="PANTHER" id="PTHR19432">
    <property type="entry name" value="SUGAR TRANSPORTER"/>
    <property type="match status" value="1"/>
</dbReference>
<gene>
    <name evidence="12" type="ORF">Fmac_016238</name>
</gene>
<feature type="transmembrane region" description="Helical" evidence="11">
    <location>
        <begin position="180"/>
        <end position="200"/>
    </location>
</feature>
<feature type="transmembrane region" description="Helical" evidence="11">
    <location>
        <begin position="364"/>
        <end position="386"/>
    </location>
</feature>
<dbReference type="EMBL" id="JBGMDY010000005">
    <property type="protein sequence ID" value="KAL2335025.1"/>
    <property type="molecule type" value="Genomic_DNA"/>
</dbReference>
<dbReference type="SUPFAM" id="SSF103473">
    <property type="entry name" value="MFS general substrate transporter"/>
    <property type="match status" value="1"/>
</dbReference>
<name>A0ABD1MGT4_9FABA</name>
<feature type="transmembrane region" description="Helical" evidence="11">
    <location>
        <begin position="141"/>
        <end position="159"/>
    </location>
</feature>
<feature type="transmembrane region" description="Helical" evidence="11">
    <location>
        <begin position="406"/>
        <end position="430"/>
    </location>
</feature>
<comment type="subcellular location">
    <subcellularLocation>
        <location evidence="1">Membrane</location>
        <topology evidence="1">Multi-pass membrane protein</topology>
    </subcellularLocation>
</comment>
<keyword evidence="4" id="KW-0813">Transport</keyword>
<organism evidence="12 13">
    <name type="scientific">Flemingia macrophylla</name>
    <dbReference type="NCBI Taxonomy" id="520843"/>
    <lineage>
        <taxon>Eukaryota</taxon>
        <taxon>Viridiplantae</taxon>
        <taxon>Streptophyta</taxon>
        <taxon>Embryophyta</taxon>
        <taxon>Tracheophyta</taxon>
        <taxon>Spermatophyta</taxon>
        <taxon>Magnoliopsida</taxon>
        <taxon>eudicotyledons</taxon>
        <taxon>Gunneridae</taxon>
        <taxon>Pentapetalae</taxon>
        <taxon>rosids</taxon>
        <taxon>fabids</taxon>
        <taxon>Fabales</taxon>
        <taxon>Fabaceae</taxon>
        <taxon>Papilionoideae</taxon>
        <taxon>50 kb inversion clade</taxon>
        <taxon>NPAAA clade</taxon>
        <taxon>indigoferoid/millettioid clade</taxon>
        <taxon>Phaseoleae</taxon>
        <taxon>Flemingia</taxon>
    </lineage>
</organism>
<keyword evidence="7" id="KW-0769">Symport</keyword>
<feature type="transmembrane region" description="Helical" evidence="11">
    <location>
        <begin position="442"/>
        <end position="463"/>
    </location>
</feature>
<keyword evidence="6 11" id="KW-0812">Transmembrane</keyword>